<dbReference type="InterPro" id="IPR006282">
    <property type="entry name" value="Thi_PPkinase"/>
</dbReference>
<gene>
    <name evidence="7" type="ORF">OBO34_05310</name>
</gene>
<proteinExistence type="predicted"/>
<keyword evidence="3" id="KW-0418">Kinase</keyword>
<dbReference type="InterPro" id="IPR007373">
    <property type="entry name" value="Thiamin_PyroPKinase_B1-bd"/>
</dbReference>
<feature type="domain" description="Thiamin pyrophosphokinase thiamin-binding" evidence="6">
    <location>
        <begin position="136"/>
        <end position="201"/>
    </location>
</feature>
<dbReference type="GO" id="GO:0004788">
    <property type="term" value="F:thiamine diphosphokinase activity"/>
    <property type="evidence" value="ECO:0007669"/>
    <property type="project" value="UniProtKB-UniRule"/>
</dbReference>
<dbReference type="PANTHER" id="PTHR41299:SF1">
    <property type="entry name" value="THIAMINE PYROPHOSPHOKINASE"/>
    <property type="match status" value="1"/>
</dbReference>
<dbReference type="AlphaFoldDB" id="A0A9J6QPI0"/>
<comment type="caution">
    <text evidence="7">The sequence shown here is derived from an EMBL/GenBank/DDBJ whole genome shotgun (WGS) entry which is preliminary data.</text>
</comment>
<keyword evidence="2" id="KW-0547">Nucleotide-binding</keyword>
<dbReference type="GO" id="GO:0030975">
    <property type="term" value="F:thiamine binding"/>
    <property type="evidence" value="ECO:0007669"/>
    <property type="project" value="InterPro"/>
</dbReference>
<dbReference type="InterPro" id="IPR036371">
    <property type="entry name" value="TPK_B1-bd_sf"/>
</dbReference>
<dbReference type="NCBIfam" id="TIGR01378">
    <property type="entry name" value="thi_PPkinase"/>
    <property type="match status" value="1"/>
</dbReference>
<dbReference type="EC" id="2.7.6.2" evidence="5"/>
<dbReference type="InterPro" id="IPR036759">
    <property type="entry name" value="TPK_catalytic_sf"/>
</dbReference>
<dbReference type="GO" id="GO:0016301">
    <property type="term" value="F:kinase activity"/>
    <property type="evidence" value="ECO:0007669"/>
    <property type="project" value="UniProtKB-KW"/>
</dbReference>
<keyword evidence="8" id="KW-1185">Reference proteome</keyword>
<dbReference type="SUPFAM" id="SSF63999">
    <property type="entry name" value="Thiamin pyrophosphokinase, catalytic domain"/>
    <property type="match status" value="1"/>
</dbReference>
<evidence type="ECO:0000256" key="3">
    <source>
        <dbReference type="ARBA" id="ARBA00022777"/>
    </source>
</evidence>
<dbReference type="PANTHER" id="PTHR41299">
    <property type="entry name" value="THIAMINE PYROPHOSPHOKINASE"/>
    <property type="match status" value="1"/>
</dbReference>
<dbReference type="InterPro" id="IPR007371">
    <property type="entry name" value="TPK_catalytic"/>
</dbReference>
<evidence type="ECO:0000256" key="1">
    <source>
        <dbReference type="ARBA" id="ARBA00022679"/>
    </source>
</evidence>
<dbReference type="Gene3D" id="3.40.50.10240">
    <property type="entry name" value="Thiamin pyrophosphokinase, catalytic domain"/>
    <property type="match status" value="1"/>
</dbReference>
<organism evidence="7 8">
    <name type="scientific">Hominibacterium faecale</name>
    <dbReference type="NCBI Taxonomy" id="2839743"/>
    <lineage>
        <taxon>Bacteria</taxon>
        <taxon>Bacillati</taxon>
        <taxon>Bacillota</taxon>
        <taxon>Clostridia</taxon>
        <taxon>Peptostreptococcales</taxon>
        <taxon>Anaerovoracaceae</taxon>
        <taxon>Hominibacterium</taxon>
    </lineage>
</organism>
<keyword evidence="1 7" id="KW-0808">Transferase</keyword>
<dbReference type="RefSeq" id="WP_227755237.1">
    <property type="nucleotide sequence ID" value="NZ_JAOSHN010000002.1"/>
</dbReference>
<evidence type="ECO:0000259" key="6">
    <source>
        <dbReference type="SMART" id="SM00983"/>
    </source>
</evidence>
<dbReference type="GO" id="GO:0005524">
    <property type="term" value="F:ATP binding"/>
    <property type="evidence" value="ECO:0007669"/>
    <property type="project" value="UniProtKB-KW"/>
</dbReference>
<dbReference type="CDD" id="cd07995">
    <property type="entry name" value="TPK"/>
    <property type="match status" value="1"/>
</dbReference>
<evidence type="ECO:0000256" key="4">
    <source>
        <dbReference type="ARBA" id="ARBA00022840"/>
    </source>
</evidence>
<dbReference type="Pfam" id="PF04265">
    <property type="entry name" value="TPK_B1_binding"/>
    <property type="match status" value="1"/>
</dbReference>
<dbReference type="GO" id="GO:0009229">
    <property type="term" value="P:thiamine diphosphate biosynthetic process"/>
    <property type="evidence" value="ECO:0007669"/>
    <property type="project" value="InterPro"/>
</dbReference>
<keyword evidence="4" id="KW-0067">ATP-binding</keyword>
<reference evidence="7" key="1">
    <citation type="submission" date="2022-09" db="EMBL/GenBank/DDBJ databases">
        <title>Culturomic study of gut microbiota in children with autism spectrum disorder.</title>
        <authorList>
            <person name="Efimov B.A."/>
            <person name="Chaplin A.V."/>
            <person name="Sokolova S.R."/>
            <person name="Pikina A.P."/>
            <person name="Korzhanova M."/>
            <person name="Belova V."/>
            <person name="Korostin D."/>
        </authorList>
    </citation>
    <scope>NUCLEOTIDE SEQUENCE</scope>
    <source>
        <strain evidence="7">ASD5510</strain>
    </source>
</reference>
<dbReference type="Pfam" id="PF04263">
    <property type="entry name" value="TPK_catalytic"/>
    <property type="match status" value="1"/>
</dbReference>
<dbReference type="Proteomes" id="UP001065549">
    <property type="component" value="Unassembled WGS sequence"/>
</dbReference>
<evidence type="ECO:0000256" key="5">
    <source>
        <dbReference type="NCBIfam" id="TIGR01378"/>
    </source>
</evidence>
<dbReference type="SUPFAM" id="SSF63862">
    <property type="entry name" value="Thiamin pyrophosphokinase, substrate-binding domain"/>
    <property type="match status" value="1"/>
</dbReference>
<name>A0A9J6QPI0_9FIRM</name>
<dbReference type="SMART" id="SM00983">
    <property type="entry name" value="TPK_B1_binding"/>
    <property type="match status" value="1"/>
</dbReference>
<evidence type="ECO:0000256" key="2">
    <source>
        <dbReference type="ARBA" id="ARBA00022741"/>
    </source>
</evidence>
<dbReference type="InterPro" id="IPR053149">
    <property type="entry name" value="TPK"/>
</dbReference>
<evidence type="ECO:0000313" key="7">
    <source>
        <dbReference type="EMBL" id="MCU7377773.1"/>
    </source>
</evidence>
<protein>
    <recommendedName>
        <fullName evidence="5">Thiamine diphosphokinase</fullName>
        <ecNumber evidence="5">2.7.6.2</ecNumber>
    </recommendedName>
</protein>
<sequence>MKKCIIITSYIEGELRQLLSNEQPGFIICADGGYNHASKAGLVPDFLMGDFDSLTERIQPGVEIVTFPSEKDDTDTGLCLQAALDLGYRDILIIGGIGGRFDHAIANIQLMAGAVDQVERIAIKDKKNYCTVLKNGGLELSEKQGQHVSLFALSDVCEGVTISGAKYPLTDYTLSRTFPLGVSNEYQEDTVRISVQTGTLLIVLSED</sequence>
<evidence type="ECO:0000313" key="8">
    <source>
        <dbReference type="Proteomes" id="UP001065549"/>
    </source>
</evidence>
<dbReference type="GO" id="GO:0006772">
    <property type="term" value="P:thiamine metabolic process"/>
    <property type="evidence" value="ECO:0007669"/>
    <property type="project" value="UniProtKB-UniRule"/>
</dbReference>
<accession>A0A9J6QPI0</accession>
<dbReference type="EMBL" id="JAOSHN010000002">
    <property type="protein sequence ID" value="MCU7377773.1"/>
    <property type="molecule type" value="Genomic_DNA"/>
</dbReference>